<dbReference type="EMBL" id="JACSPN010000011">
    <property type="protein sequence ID" value="MBE7700626.1"/>
    <property type="molecule type" value="Genomic_DNA"/>
</dbReference>
<feature type="domain" description="DUF3071" evidence="2">
    <location>
        <begin position="1"/>
        <end position="166"/>
    </location>
</feature>
<feature type="region of interest" description="Disordered" evidence="1">
    <location>
        <begin position="206"/>
        <end position="437"/>
    </location>
</feature>
<dbReference type="InterPro" id="IPR047682">
    <property type="entry name" value="SepH-like"/>
</dbReference>
<evidence type="ECO:0000259" key="2">
    <source>
        <dbReference type="Pfam" id="PF11268"/>
    </source>
</evidence>
<dbReference type="RefSeq" id="WP_193719896.1">
    <property type="nucleotide sequence ID" value="NZ_JACSPN010000011.1"/>
</dbReference>
<dbReference type="InterPro" id="IPR021421">
    <property type="entry name" value="DUF3071"/>
</dbReference>
<feature type="compositionally biased region" description="Basic and acidic residues" evidence="1">
    <location>
        <begin position="394"/>
        <end position="414"/>
    </location>
</feature>
<proteinExistence type="predicted"/>
<keyword evidence="4" id="KW-1185">Reference proteome</keyword>
<gene>
    <name evidence="3" type="ORF">H9623_09940</name>
</gene>
<sequence length="437" mass="47248">MNELELVRLHEDGETLVLAGADGARFTLPIDDALRAAVRSDRTQLEQLRAQAPGVLPVREIQSQLRAGHSAREVAEKAGIPIEQVRRFEGPVLAEQEFVVEQVRKNRLGHDEDSPTLGEMVTERLTARGVEPEDVEWSAARPHGGAWTVTALFLIGDRARSARWSYDPQARSLHALEDEARWLSGTAPEDEPARGVRGAIFDHAARGGGQATSAASAERSGAREAGPEGRGREDDGARGVEPLPLHDETTSILDDLSLRRGVRQHRDDEPSLFEGFGPPQTFDLGQGASRRDTPRAEEEPEGAKVFTLGQGPRQGSHRGPDDGAHPSRSGHREPSAGRDDPRDPSEEPPDQEARENHPAGSGRTADSPSGHADREPGSDTEHGDAQAPVGTVRAGRDAPGDRGEQSRHGAEPRRSGRKPRASVPSWDEIVFGAKPEH</sequence>
<comment type="caution">
    <text evidence="3">The sequence shown here is derived from an EMBL/GenBank/DDBJ whole genome shotgun (WGS) entry which is preliminary data.</text>
</comment>
<feature type="compositionally biased region" description="Basic and acidic residues" evidence="1">
    <location>
        <begin position="318"/>
        <end position="357"/>
    </location>
</feature>
<feature type="compositionally biased region" description="Basic and acidic residues" evidence="1">
    <location>
        <begin position="371"/>
        <end position="384"/>
    </location>
</feature>
<reference evidence="3 4" key="1">
    <citation type="submission" date="2020-08" db="EMBL/GenBank/DDBJ databases">
        <title>A Genomic Blueprint of the Chicken Gut Microbiome.</title>
        <authorList>
            <person name="Gilroy R."/>
            <person name="Ravi A."/>
            <person name="Getino M."/>
            <person name="Pursley I."/>
            <person name="Horton D.L."/>
            <person name="Alikhan N.-F."/>
            <person name="Baker D."/>
            <person name="Gharbi K."/>
            <person name="Hall N."/>
            <person name="Watson M."/>
            <person name="Adriaenssens E.M."/>
            <person name="Foster-Nyarko E."/>
            <person name="Jarju S."/>
            <person name="Secka A."/>
            <person name="Antonio M."/>
            <person name="Oren A."/>
            <person name="Chaudhuri R."/>
            <person name="La Ragione R.M."/>
            <person name="Hildebrand F."/>
            <person name="Pallen M.J."/>
        </authorList>
    </citation>
    <scope>NUCLEOTIDE SEQUENCE [LARGE SCALE GENOMIC DNA]</scope>
    <source>
        <strain evidence="3 4">Sa1BUA8</strain>
    </source>
</reference>
<organism evidence="3 4">
    <name type="scientific">Oerskovia douganii</name>
    <dbReference type="NCBI Taxonomy" id="2762210"/>
    <lineage>
        <taxon>Bacteria</taxon>
        <taxon>Bacillati</taxon>
        <taxon>Actinomycetota</taxon>
        <taxon>Actinomycetes</taxon>
        <taxon>Micrococcales</taxon>
        <taxon>Cellulomonadaceae</taxon>
        <taxon>Oerskovia</taxon>
    </lineage>
</organism>
<dbReference type="NCBIfam" id="NF040712">
    <property type="entry name" value="SepH"/>
    <property type="match status" value="1"/>
</dbReference>
<protein>
    <submittedName>
        <fullName evidence="3">DUF3071 domain-containing protein</fullName>
    </submittedName>
</protein>
<dbReference type="Proteomes" id="UP000822993">
    <property type="component" value="Unassembled WGS sequence"/>
</dbReference>
<dbReference type="Pfam" id="PF11268">
    <property type="entry name" value="DUF3071"/>
    <property type="match status" value="1"/>
</dbReference>
<dbReference type="AlphaFoldDB" id="A0A9D5UCQ3"/>
<accession>A0A9D5UCQ3</accession>
<evidence type="ECO:0000313" key="4">
    <source>
        <dbReference type="Proteomes" id="UP000822993"/>
    </source>
</evidence>
<name>A0A9D5UCQ3_9CELL</name>
<evidence type="ECO:0000313" key="3">
    <source>
        <dbReference type="EMBL" id="MBE7700626.1"/>
    </source>
</evidence>
<feature type="compositionally biased region" description="Basic and acidic residues" evidence="1">
    <location>
        <begin position="220"/>
        <end position="249"/>
    </location>
</feature>
<evidence type="ECO:0000256" key="1">
    <source>
        <dbReference type="SAM" id="MobiDB-lite"/>
    </source>
</evidence>